<name>A0A1V4HT71_9BACL</name>
<evidence type="ECO:0000313" key="1">
    <source>
        <dbReference type="EMBL" id="OPH62087.1"/>
    </source>
</evidence>
<dbReference type="OrthoDB" id="2930722at2"/>
<dbReference type="EMBL" id="MBTG01000001">
    <property type="protein sequence ID" value="OPH62087.1"/>
    <property type="molecule type" value="Genomic_DNA"/>
</dbReference>
<proteinExistence type="predicted"/>
<keyword evidence="2" id="KW-1185">Reference proteome</keyword>
<dbReference type="AlphaFoldDB" id="A0A1V4HT71"/>
<dbReference type="Proteomes" id="UP000190626">
    <property type="component" value="Unassembled WGS sequence"/>
</dbReference>
<reference evidence="2" key="1">
    <citation type="submission" date="2016-07" db="EMBL/GenBank/DDBJ databases">
        <authorList>
            <person name="Florea S."/>
            <person name="Webb J.S."/>
            <person name="Jaromczyk J."/>
            <person name="Schardl C.L."/>
        </authorList>
    </citation>
    <scope>NUCLEOTIDE SEQUENCE [LARGE SCALE GENOMIC DNA]</scope>
    <source>
        <strain evidence="2">CY1</strain>
    </source>
</reference>
<sequence length="81" mass="8925">MKTTCTITIIIAFVILLGANLSDLVPGKSQTFVIFGQNMNAELHEALVSRLEKNKIDYQIDKQGNVTIAEKDVQRAVICCS</sequence>
<protein>
    <submittedName>
        <fullName evidence="1">Uncharacterized protein</fullName>
    </submittedName>
</protein>
<dbReference type="RefSeq" id="WP_079409082.1">
    <property type="nucleotide sequence ID" value="NZ_MBTG01000001.1"/>
</dbReference>
<evidence type="ECO:0000313" key="2">
    <source>
        <dbReference type="Proteomes" id="UP000190626"/>
    </source>
</evidence>
<comment type="caution">
    <text evidence="1">The sequence shown here is derived from an EMBL/GenBank/DDBJ whole genome shotgun (WGS) entry which is preliminary data.</text>
</comment>
<gene>
    <name evidence="1" type="ORF">BC351_02285</name>
</gene>
<dbReference type="STRING" id="1469647.BC351_02285"/>
<accession>A0A1V4HT71</accession>
<organism evidence="1 2">
    <name type="scientific">Paenibacillus ferrarius</name>
    <dbReference type="NCBI Taxonomy" id="1469647"/>
    <lineage>
        <taxon>Bacteria</taxon>
        <taxon>Bacillati</taxon>
        <taxon>Bacillota</taxon>
        <taxon>Bacilli</taxon>
        <taxon>Bacillales</taxon>
        <taxon>Paenibacillaceae</taxon>
        <taxon>Paenibacillus</taxon>
    </lineage>
</organism>